<keyword evidence="4" id="KW-0804">Transcription</keyword>
<reference evidence="6 7" key="1">
    <citation type="submission" date="2015-06" db="EMBL/GenBank/DDBJ databases">
        <title>Genome sequencing project of Bacillus galactosidilyticus PL133.</title>
        <authorList>
            <person name="Gaiero J."/>
            <person name="Nicol R."/>
            <person name="Habash M."/>
        </authorList>
    </citation>
    <scope>NUCLEOTIDE SEQUENCE [LARGE SCALE GENOMIC DNA]</scope>
    <source>
        <strain evidence="6 7">PL133</strain>
    </source>
</reference>
<dbReference type="CDD" id="cd05466">
    <property type="entry name" value="PBP2_LTTR_substrate"/>
    <property type="match status" value="1"/>
</dbReference>
<keyword evidence="2" id="KW-0805">Transcription regulation</keyword>
<dbReference type="Gene3D" id="3.40.190.290">
    <property type="match status" value="1"/>
</dbReference>
<dbReference type="Pfam" id="PF00126">
    <property type="entry name" value="HTH_1"/>
    <property type="match status" value="1"/>
</dbReference>
<dbReference type="GO" id="GO:0003700">
    <property type="term" value="F:DNA-binding transcription factor activity"/>
    <property type="evidence" value="ECO:0007669"/>
    <property type="project" value="InterPro"/>
</dbReference>
<gene>
    <name evidence="6" type="ORF">ACA29_06020</name>
</gene>
<dbReference type="SUPFAM" id="SSF46785">
    <property type="entry name" value="Winged helix' DNA-binding domain"/>
    <property type="match status" value="1"/>
</dbReference>
<evidence type="ECO:0000259" key="5">
    <source>
        <dbReference type="PROSITE" id="PS50931"/>
    </source>
</evidence>
<dbReference type="InterPro" id="IPR005119">
    <property type="entry name" value="LysR_subst-bd"/>
</dbReference>
<evidence type="ECO:0000313" key="6">
    <source>
        <dbReference type="EMBL" id="KRG14415.1"/>
    </source>
</evidence>
<evidence type="ECO:0000256" key="3">
    <source>
        <dbReference type="ARBA" id="ARBA00023125"/>
    </source>
</evidence>
<dbReference type="InterPro" id="IPR036388">
    <property type="entry name" value="WH-like_DNA-bd_sf"/>
</dbReference>
<dbReference type="RefSeq" id="WP_057994388.1">
    <property type="nucleotide sequence ID" value="NZ_JAGGKH010000005.1"/>
</dbReference>
<dbReference type="EMBL" id="LGPB01000063">
    <property type="protein sequence ID" value="KRG14415.1"/>
    <property type="molecule type" value="Genomic_DNA"/>
</dbReference>
<dbReference type="Gene3D" id="1.10.10.10">
    <property type="entry name" value="Winged helix-like DNA-binding domain superfamily/Winged helix DNA-binding domain"/>
    <property type="match status" value="1"/>
</dbReference>
<dbReference type="PROSITE" id="PS50931">
    <property type="entry name" value="HTH_LYSR"/>
    <property type="match status" value="1"/>
</dbReference>
<dbReference type="PRINTS" id="PR00039">
    <property type="entry name" value="HTHLYSR"/>
</dbReference>
<dbReference type="PATRIC" id="fig|217031.4.peg.2018"/>
<comment type="caution">
    <text evidence="6">The sequence shown here is derived from an EMBL/GenBank/DDBJ whole genome shotgun (WGS) entry which is preliminary data.</text>
</comment>
<evidence type="ECO:0000313" key="7">
    <source>
        <dbReference type="Proteomes" id="UP000053881"/>
    </source>
</evidence>
<dbReference type="Proteomes" id="UP000053881">
    <property type="component" value="Unassembled WGS sequence"/>
</dbReference>
<dbReference type="InterPro" id="IPR036390">
    <property type="entry name" value="WH_DNA-bd_sf"/>
</dbReference>
<dbReference type="Pfam" id="PF03466">
    <property type="entry name" value="LysR_substrate"/>
    <property type="match status" value="1"/>
</dbReference>
<sequence length="291" mass="33484">MEIKWIQTFLIAAQYGNFRKASEELYLTQPAVSKHIRQLEKNLQTTLFTRERKGVTLSAAGLAFLPIAQKIIKAFEQGMGEFESWKQGYKRKLVIATAPQITSSFLPSLLRLFMERHPEIEVMIHVQKSYDIGGEVSSGRVDIGLTRIQPIQSNIRCEMIHEERVLLVGSPMMEKSKDVNESDVLQTYRIITDNHPDYWDDLLPLIKNFYPHVQTMPVHQVEGTKRFIREGLGVSYLPYSMVKAELELEELMEISPIHIQPPISKTYLISQVDTEESQLFTQFLKETVATL</sequence>
<name>A0A0Q9Y070_9BACI</name>
<dbReference type="GO" id="GO:0000976">
    <property type="term" value="F:transcription cis-regulatory region binding"/>
    <property type="evidence" value="ECO:0007669"/>
    <property type="project" value="TreeGrafter"/>
</dbReference>
<keyword evidence="3" id="KW-0238">DNA-binding</keyword>
<evidence type="ECO:0000256" key="4">
    <source>
        <dbReference type="ARBA" id="ARBA00023163"/>
    </source>
</evidence>
<dbReference type="PANTHER" id="PTHR30126:SF64">
    <property type="entry name" value="HTH-TYPE TRANSCRIPTIONAL REGULATOR CITR"/>
    <property type="match status" value="1"/>
</dbReference>
<comment type="similarity">
    <text evidence="1">Belongs to the LysR transcriptional regulatory family.</text>
</comment>
<proteinExistence type="inferred from homology"/>
<dbReference type="FunFam" id="1.10.10.10:FF:000001">
    <property type="entry name" value="LysR family transcriptional regulator"/>
    <property type="match status" value="1"/>
</dbReference>
<dbReference type="PANTHER" id="PTHR30126">
    <property type="entry name" value="HTH-TYPE TRANSCRIPTIONAL REGULATOR"/>
    <property type="match status" value="1"/>
</dbReference>
<accession>A0A0Q9Y070</accession>
<dbReference type="SUPFAM" id="SSF53850">
    <property type="entry name" value="Periplasmic binding protein-like II"/>
    <property type="match status" value="1"/>
</dbReference>
<protein>
    <submittedName>
        <fullName evidence="6">Transcriptional regulator</fullName>
    </submittedName>
</protein>
<dbReference type="InterPro" id="IPR000847">
    <property type="entry name" value="LysR_HTH_N"/>
</dbReference>
<organism evidence="6 7">
    <name type="scientific">Lederbergia galactosidilytica</name>
    <dbReference type="NCBI Taxonomy" id="217031"/>
    <lineage>
        <taxon>Bacteria</taxon>
        <taxon>Bacillati</taxon>
        <taxon>Bacillota</taxon>
        <taxon>Bacilli</taxon>
        <taxon>Bacillales</taxon>
        <taxon>Bacillaceae</taxon>
        <taxon>Lederbergia</taxon>
    </lineage>
</organism>
<evidence type="ECO:0000256" key="1">
    <source>
        <dbReference type="ARBA" id="ARBA00009437"/>
    </source>
</evidence>
<dbReference type="AlphaFoldDB" id="A0A0Q9Y070"/>
<feature type="domain" description="HTH lysR-type" evidence="5">
    <location>
        <begin position="1"/>
        <end position="58"/>
    </location>
</feature>
<evidence type="ECO:0000256" key="2">
    <source>
        <dbReference type="ARBA" id="ARBA00023015"/>
    </source>
</evidence>